<keyword evidence="1" id="KW-1133">Transmembrane helix</keyword>
<name>A0ABD3JU08_EUCGL</name>
<evidence type="ECO:0000313" key="2">
    <source>
        <dbReference type="EMBL" id="KAL3731389.1"/>
    </source>
</evidence>
<evidence type="ECO:0000256" key="1">
    <source>
        <dbReference type="SAM" id="Phobius"/>
    </source>
</evidence>
<dbReference type="EMBL" id="JBJKBG010000007">
    <property type="protein sequence ID" value="KAL3731389.1"/>
    <property type="molecule type" value="Genomic_DNA"/>
</dbReference>
<accession>A0ABD3JU08</accession>
<dbReference type="Proteomes" id="UP001634007">
    <property type="component" value="Unassembled WGS sequence"/>
</dbReference>
<comment type="caution">
    <text evidence="2">The sequence shown here is derived from an EMBL/GenBank/DDBJ whole genome shotgun (WGS) entry which is preliminary data.</text>
</comment>
<proteinExistence type="predicted"/>
<gene>
    <name evidence="2" type="ORF">ACJRO7_028291</name>
</gene>
<keyword evidence="1" id="KW-0472">Membrane</keyword>
<keyword evidence="3" id="KW-1185">Reference proteome</keyword>
<dbReference type="PANTHER" id="PTHR38225">
    <property type="entry name" value="PROTEIN, PUTATIVE-RELATED"/>
    <property type="match status" value="1"/>
</dbReference>
<reference evidence="2 3" key="1">
    <citation type="submission" date="2024-11" db="EMBL/GenBank/DDBJ databases">
        <title>Chromosome-level genome assembly of Eucalyptus globulus Labill. provides insights into its genome evolution.</title>
        <authorList>
            <person name="Li X."/>
        </authorList>
    </citation>
    <scope>NUCLEOTIDE SEQUENCE [LARGE SCALE GENOMIC DNA]</scope>
    <source>
        <strain evidence="2">CL2024</strain>
        <tissue evidence="2">Fresh tender leaves</tissue>
    </source>
</reference>
<dbReference type="AlphaFoldDB" id="A0ABD3JU08"/>
<protein>
    <submittedName>
        <fullName evidence="2">Uncharacterized protein</fullName>
    </submittedName>
</protein>
<sequence>MACSSSPPCFCRVKGPVRTCRRKTSITYPRVISRSFKDEGKAANMVDANLDVLRRRIDEVRQRERPKDCPRGHQSGWNYPPHVHGYDNRIVNKKRKKKVMLAEAMELMILASSSLGLVLLSGSLCICLVWFLLHLNY</sequence>
<organism evidence="2 3">
    <name type="scientific">Eucalyptus globulus</name>
    <name type="common">Tasmanian blue gum</name>
    <dbReference type="NCBI Taxonomy" id="34317"/>
    <lineage>
        <taxon>Eukaryota</taxon>
        <taxon>Viridiplantae</taxon>
        <taxon>Streptophyta</taxon>
        <taxon>Embryophyta</taxon>
        <taxon>Tracheophyta</taxon>
        <taxon>Spermatophyta</taxon>
        <taxon>Magnoliopsida</taxon>
        <taxon>eudicotyledons</taxon>
        <taxon>Gunneridae</taxon>
        <taxon>Pentapetalae</taxon>
        <taxon>rosids</taxon>
        <taxon>malvids</taxon>
        <taxon>Myrtales</taxon>
        <taxon>Myrtaceae</taxon>
        <taxon>Myrtoideae</taxon>
        <taxon>Eucalypteae</taxon>
        <taxon>Eucalyptus</taxon>
    </lineage>
</organism>
<feature type="transmembrane region" description="Helical" evidence="1">
    <location>
        <begin position="104"/>
        <end position="133"/>
    </location>
</feature>
<evidence type="ECO:0000313" key="3">
    <source>
        <dbReference type="Proteomes" id="UP001634007"/>
    </source>
</evidence>
<keyword evidence="1" id="KW-0812">Transmembrane</keyword>
<dbReference type="PANTHER" id="PTHR38225:SF3">
    <property type="entry name" value="RX N-TERMINAL DOMAIN-CONTAINING PROTEIN"/>
    <property type="match status" value="1"/>
</dbReference>